<evidence type="ECO:0000259" key="12">
    <source>
        <dbReference type="Pfam" id="PF14845"/>
    </source>
</evidence>
<accession>A0A016SHX0</accession>
<evidence type="ECO:0000256" key="8">
    <source>
        <dbReference type="PIRNR" id="PIRNR001093"/>
    </source>
</evidence>
<dbReference type="InterPro" id="IPR025705">
    <property type="entry name" value="Beta_hexosaminidase_sua/sub"/>
</dbReference>
<evidence type="ECO:0000313" key="14">
    <source>
        <dbReference type="Proteomes" id="UP000024635"/>
    </source>
</evidence>
<keyword evidence="6 8" id="KW-0326">Glycosidase</keyword>
<comment type="function">
    <text evidence="7">Responsible for the degradation of GM2 gangliosides, and a variety of other molecules containing terminal N-acetyl hexosamines. Degrades chitotriose.</text>
</comment>
<dbReference type="InterPro" id="IPR017853">
    <property type="entry name" value="GH"/>
</dbReference>
<evidence type="ECO:0000313" key="13">
    <source>
        <dbReference type="EMBL" id="EYB89967.1"/>
    </source>
</evidence>
<dbReference type="SUPFAM" id="SSF51445">
    <property type="entry name" value="(Trans)glycosidases"/>
    <property type="match status" value="1"/>
</dbReference>
<dbReference type="GO" id="GO:0005764">
    <property type="term" value="C:lysosome"/>
    <property type="evidence" value="ECO:0007669"/>
    <property type="project" value="TreeGrafter"/>
</dbReference>
<feature type="domain" description="Beta-hexosaminidase eukaryotic type N-terminal" evidence="12">
    <location>
        <begin position="89"/>
        <end position="153"/>
    </location>
</feature>
<keyword evidence="4 8" id="KW-0378">Hydrolase</keyword>
<dbReference type="Pfam" id="PF14845">
    <property type="entry name" value="Glycohydro_20b2"/>
    <property type="match status" value="1"/>
</dbReference>
<dbReference type="GO" id="GO:0005975">
    <property type="term" value="P:carbohydrate metabolic process"/>
    <property type="evidence" value="ECO:0007669"/>
    <property type="project" value="InterPro"/>
</dbReference>
<dbReference type="InterPro" id="IPR029018">
    <property type="entry name" value="Hex-like_dom2"/>
</dbReference>
<evidence type="ECO:0000256" key="3">
    <source>
        <dbReference type="ARBA" id="ARBA00022729"/>
    </source>
</evidence>
<dbReference type="STRING" id="53326.A0A016SHX0"/>
<dbReference type="InterPro" id="IPR029019">
    <property type="entry name" value="HEX_eukaryotic_N"/>
</dbReference>
<organism evidence="13 14">
    <name type="scientific">Ancylostoma ceylanicum</name>
    <dbReference type="NCBI Taxonomy" id="53326"/>
    <lineage>
        <taxon>Eukaryota</taxon>
        <taxon>Metazoa</taxon>
        <taxon>Ecdysozoa</taxon>
        <taxon>Nematoda</taxon>
        <taxon>Chromadorea</taxon>
        <taxon>Rhabditida</taxon>
        <taxon>Rhabditina</taxon>
        <taxon>Rhabditomorpha</taxon>
        <taxon>Strongyloidea</taxon>
        <taxon>Ancylostomatidae</taxon>
        <taxon>Ancylostomatinae</taxon>
        <taxon>Ancylostoma</taxon>
    </lineage>
</organism>
<dbReference type="GO" id="GO:0030203">
    <property type="term" value="P:glycosaminoglycan metabolic process"/>
    <property type="evidence" value="ECO:0007669"/>
    <property type="project" value="TreeGrafter"/>
</dbReference>
<feature type="active site" description="Proton donor" evidence="9">
    <location>
        <position position="331"/>
    </location>
</feature>
<dbReference type="PRINTS" id="PR00738">
    <property type="entry name" value="GLHYDRLASE20"/>
</dbReference>
<gene>
    <name evidence="13" type="primary">Acey_s0225.g2761</name>
    <name evidence="13" type="ORF">Y032_0225g2761</name>
</gene>
<comment type="similarity">
    <text evidence="2 8">Belongs to the glycosyl hydrolase 20 family.</text>
</comment>
<dbReference type="PIRSF" id="PIRSF001093">
    <property type="entry name" value="B-hxosamndse_ab_euk"/>
    <property type="match status" value="1"/>
</dbReference>
<feature type="transmembrane region" description="Helical" evidence="10">
    <location>
        <begin position="9"/>
        <end position="28"/>
    </location>
</feature>
<keyword evidence="5" id="KW-0325">Glycoprotein</keyword>
<keyword evidence="10" id="KW-1133">Transmembrane helix</keyword>
<dbReference type="Proteomes" id="UP000024635">
    <property type="component" value="Unassembled WGS sequence"/>
</dbReference>
<dbReference type="AlphaFoldDB" id="A0A016SHX0"/>
<dbReference type="Gene3D" id="3.30.379.10">
    <property type="entry name" value="Chitobiase/beta-hexosaminidase domain 2-like"/>
    <property type="match status" value="1"/>
</dbReference>
<dbReference type="Gene3D" id="3.20.20.80">
    <property type="entry name" value="Glycosidases"/>
    <property type="match status" value="1"/>
</dbReference>
<reference evidence="14" key="1">
    <citation type="journal article" date="2015" name="Nat. Genet.">
        <title>The genome and transcriptome of the zoonotic hookworm Ancylostoma ceylanicum identify infection-specific gene families.</title>
        <authorList>
            <person name="Schwarz E.M."/>
            <person name="Hu Y."/>
            <person name="Antoshechkin I."/>
            <person name="Miller M.M."/>
            <person name="Sternberg P.W."/>
            <person name="Aroian R.V."/>
        </authorList>
    </citation>
    <scope>NUCLEOTIDE SEQUENCE</scope>
    <source>
        <strain evidence="14">HY135</strain>
    </source>
</reference>
<evidence type="ECO:0000256" key="5">
    <source>
        <dbReference type="ARBA" id="ARBA00023180"/>
    </source>
</evidence>
<proteinExistence type="inferred from homology"/>
<evidence type="ECO:0000256" key="7">
    <source>
        <dbReference type="ARBA" id="ARBA00053719"/>
    </source>
</evidence>
<dbReference type="SUPFAM" id="SSF55545">
    <property type="entry name" value="beta-N-acetylhexosaminidase-like domain"/>
    <property type="match status" value="1"/>
</dbReference>
<evidence type="ECO:0000259" key="11">
    <source>
        <dbReference type="Pfam" id="PF00728"/>
    </source>
</evidence>
<evidence type="ECO:0000256" key="1">
    <source>
        <dbReference type="ARBA" id="ARBA00001231"/>
    </source>
</evidence>
<feature type="domain" description="Glycoside hydrolase family 20 catalytic" evidence="11">
    <location>
        <begin position="176"/>
        <end position="497"/>
    </location>
</feature>
<comment type="catalytic activity">
    <reaction evidence="1 8">
        <text>Hydrolysis of terminal non-reducing N-acetyl-D-hexosamine residues in N-acetyl-beta-D-hexosaminides.</text>
        <dbReference type="EC" id="3.2.1.52"/>
    </reaction>
</comment>
<evidence type="ECO:0000256" key="10">
    <source>
        <dbReference type="SAM" id="Phobius"/>
    </source>
</evidence>
<keyword evidence="10" id="KW-0472">Membrane</keyword>
<dbReference type="EC" id="3.2.1.52" evidence="8"/>
<dbReference type="Pfam" id="PF00728">
    <property type="entry name" value="Glyco_hydro_20"/>
    <property type="match status" value="1"/>
</dbReference>
<keyword evidence="3" id="KW-0732">Signal</keyword>
<dbReference type="EMBL" id="JARK01001561">
    <property type="protein sequence ID" value="EYB89967.1"/>
    <property type="molecule type" value="Genomic_DNA"/>
</dbReference>
<dbReference type="GO" id="GO:0006689">
    <property type="term" value="P:ganglioside catabolic process"/>
    <property type="evidence" value="ECO:0007669"/>
    <property type="project" value="TreeGrafter"/>
</dbReference>
<evidence type="ECO:0000256" key="2">
    <source>
        <dbReference type="ARBA" id="ARBA00006285"/>
    </source>
</evidence>
<dbReference type="FunFam" id="3.20.20.80:FF:000063">
    <property type="entry name" value="Beta-hexosaminidase"/>
    <property type="match status" value="1"/>
</dbReference>
<sequence length="554" mass="63747">MKPSSGHHYVYILTLLCSLIHLSSSWFYGRDAPDRWSVGEIWPLPQIVKYGKMNRTLNPEKIGFDLGAKKNCDVLWMNAENYLNKWMFPFPVAAKRNAEDFVITVKVASECPKGPPQHGESEEYKLVVTQDGASISAETVWGAVRGMESVSQLIFYDREKARYNIRTVEIHDFPRFPVRGLMIDSSRHFLSMKIIKRQLDIMAMNKMNVLHWHLVDSESFPFVSTKFPNLSKVGAYSPKHLYSPSDVQEVIDFARIRGIRVIPEFDVPGHTGSWRGQPGLLTECYDKAGKETHLPNLIDPSNEENFKFLEEFLNEVVSTFPDEFLHLGGDEIEDFIVECWVRNPKIQEFMKSKSFGNDTTLLENYFFEKLDVIVKNLKAKRRPIFWQEVIDHNIPSKQSIIHIWKGSTHQEIMREVKTVTSKGFSAIVSACWYLNYIKYGADWRDEIPGTAPSNSRYYYCDPTEFDGTAEQKALVLGGIAAIWGEMVDNTNIESRLWYANRHKSDESPALEAVEVAKIWSLRWILPSCAGCQPRLQRWQTSLGVPDQYAQRLHT</sequence>
<dbReference type="PANTHER" id="PTHR22600">
    <property type="entry name" value="BETA-HEXOSAMINIDASE"/>
    <property type="match status" value="1"/>
</dbReference>
<protein>
    <recommendedName>
        <fullName evidence="8">Beta-hexosaminidase</fullName>
        <ecNumber evidence="8">3.2.1.52</ecNumber>
    </recommendedName>
</protein>
<keyword evidence="14" id="KW-1185">Reference proteome</keyword>
<dbReference type="OrthoDB" id="428480at2759"/>
<dbReference type="GO" id="GO:0016020">
    <property type="term" value="C:membrane"/>
    <property type="evidence" value="ECO:0007669"/>
    <property type="project" value="TreeGrafter"/>
</dbReference>
<comment type="caution">
    <text evidence="13">The sequence shown here is derived from an EMBL/GenBank/DDBJ whole genome shotgun (WGS) entry which is preliminary data.</text>
</comment>
<dbReference type="InterPro" id="IPR015883">
    <property type="entry name" value="Glyco_hydro_20_cat"/>
</dbReference>
<name>A0A016SHX0_9BILA</name>
<dbReference type="GO" id="GO:0004563">
    <property type="term" value="F:beta-N-acetylhexosaminidase activity"/>
    <property type="evidence" value="ECO:0007669"/>
    <property type="project" value="UniProtKB-EC"/>
</dbReference>
<evidence type="ECO:0000256" key="6">
    <source>
        <dbReference type="ARBA" id="ARBA00023295"/>
    </source>
</evidence>
<evidence type="ECO:0000256" key="9">
    <source>
        <dbReference type="PIRSR" id="PIRSR001093-1"/>
    </source>
</evidence>
<keyword evidence="10" id="KW-0812">Transmembrane</keyword>
<dbReference type="PANTHER" id="PTHR22600:SF21">
    <property type="entry name" value="BETA-HEXOSAMINIDASE A"/>
    <property type="match status" value="1"/>
</dbReference>
<evidence type="ECO:0000256" key="4">
    <source>
        <dbReference type="ARBA" id="ARBA00022801"/>
    </source>
</evidence>